<dbReference type="FunFam" id="3.40.50.300:FF:000007">
    <property type="entry name" value="Pre-mRNA-splicing factor ATP-dependent RNA helicase"/>
    <property type="match status" value="1"/>
</dbReference>
<dbReference type="AlphaFoldDB" id="A0A2V1AVT5"/>
<dbReference type="Gene3D" id="3.40.50.300">
    <property type="entry name" value="P-loop containing nucleotide triphosphate hydrolases"/>
    <property type="match status" value="2"/>
</dbReference>
<organism evidence="13 14">
    <name type="scientific">Candidozyma haemuli</name>
    <dbReference type="NCBI Taxonomy" id="45357"/>
    <lineage>
        <taxon>Eukaryota</taxon>
        <taxon>Fungi</taxon>
        <taxon>Dikarya</taxon>
        <taxon>Ascomycota</taxon>
        <taxon>Saccharomycotina</taxon>
        <taxon>Pichiomycetes</taxon>
        <taxon>Metschnikowiaceae</taxon>
        <taxon>Candidozyma</taxon>
    </lineage>
</organism>
<evidence type="ECO:0000313" key="14">
    <source>
        <dbReference type="Proteomes" id="UP000244309"/>
    </source>
</evidence>
<dbReference type="GeneID" id="37009898"/>
<dbReference type="InterPro" id="IPR011709">
    <property type="entry name" value="DEAD-box_helicase_OB_fold"/>
</dbReference>
<reference evidence="13 14" key="1">
    <citation type="submission" date="2017-12" db="EMBL/GenBank/DDBJ databases">
        <title>Genome Sequence of a Multidrug-Resistant Candida haemulonii Isolate from a Patient with Chronic Leg Ulcers in Israel.</title>
        <authorList>
            <person name="Chow N.A."/>
            <person name="Gade L."/>
            <person name="Batra D."/>
            <person name="Rowe L.A."/>
            <person name="Ben-Ami R."/>
            <person name="Loparev V.N."/>
            <person name="Litvintseva A.P."/>
        </authorList>
    </citation>
    <scope>NUCLEOTIDE SEQUENCE [LARGE SCALE GENOMIC DNA]</scope>
    <source>
        <strain evidence="13 14">B11899</strain>
    </source>
</reference>
<dbReference type="InterPro" id="IPR001650">
    <property type="entry name" value="Helicase_C-like"/>
</dbReference>
<dbReference type="FunFam" id="3.40.50.300:FF:000615">
    <property type="entry name" value="pre-mRNA-splicing factor ATP-dependent RNA helicase DEAH7"/>
    <property type="match status" value="1"/>
</dbReference>
<dbReference type="Pfam" id="PF00271">
    <property type="entry name" value="Helicase_C"/>
    <property type="match status" value="1"/>
</dbReference>
<dbReference type="GO" id="GO:0071826">
    <property type="term" value="P:protein-RNA complex organization"/>
    <property type="evidence" value="ECO:0007669"/>
    <property type="project" value="UniProtKB-ARBA"/>
</dbReference>
<evidence type="ECO:0000313" key="13">
    <source>
        <dbReference type="EMBL" id="PVH21904.1"/>
    </source>
</evidence>
<dbReference type="Pfam" id="PF00270">
    <property type="entry name" value="DEAD"/>
    <property type="match status" value="1"/>
</dbReference>
<feature type="compositionally biased region" description="Basic and acidic residues" evidence="10">
    <location>
        <begin position="326"/>
        <end position="337"/>
    </location>
</feature>
<dbReference type="EMBL" id="PKFO01000006">
    <property type="protein sequence ID" value="PVH21904.1"/>
    <property type="molecule type" value="Genomic_DNA"/>
</dbReference>
<feature type="domain" description="Helicase ATP-binding" evidence="11">
    <location>
        <begin position="386"/>
        <end position="557"/>
    </location>
</feature>
<dbReference type="SMART" id="SM00487">
    <property type="entry name" value="DEXDc"/>
    <property type="match status" value="1"/>
</dbReference>
<evidence type="ECO:0000256" key="1">
    <source>
        <dbReference type="ARBA" id="ARBA00012552"/>
    </source>
</evidence>
<name>A0A2V1AVT5_9ASCO</name>
<comment type="catalytic activity">
    <reaction evidence="9">
        <text>ATP + H2O = ADP + phosphate + H(+)</text>
        <dbReference type="Rhea" id="RHEA:13065"/>
        <dbReference type="ChEBI" id="CHEBI:15377"/>
        <dbReference type="ChEBI" id="CHEBI:15378"/>
        <dbReference type="ChEBI" id="CHEBI:30616"/>
        <dbReference type="ChEBI" id="CHEBI:43474"/>
        <dbReference type="ChEBI" id="CHEBI:456216"/>
        <dbReference type="EC" id="3.6.4.13"/>
    </reaction>
</comment>
<feature type="compositionally biased region" description="Basic and acidic residues" evidence="10">
    <location>
        <begin position="345"/>
        <end position="354"/>
    </location>
</feature>
<evidence type="ECO:0000256" key="3">
    <source>
        <dbReference type="ARBA" id="ARBA00022741"/>
    </source>
</evidence>
<dbReference type="SMART" id="SM00490">
    <property type="entry name" value="HELICc"/>
    <property type="match status" value="1"/>
</dbReference>
<feature type="compositionally biased region" description="Basic and acidic residues" evidence="10">
    <location>
        <begin position="125"/>
        <end position="140"/>
    </location>
</feature>
<dbReference type="VEuPathDB" id="FungiDB:CXQ85_004568"/>
<dbReference type="GO" id="GO:0003723">
    <property type="term" value="F:RNA binding"/>
    <property type="evidence" value="ECO:0007669"/>
    <property type="project" value="TreeGrafter"/>
</dbReference>
<keyword evidence="7" id="KW-0508">mRNA splicing</keyword>
<dbReference type="InterPro" id="IPR027417">
    <property type="entry name" value="P-loop_NTPase"/>
</dbReference>
<protein>
    <recommendedName>
        <fullName evidence="1">RNA helicase</fullName>
        <ecNumber evidence="1">3.6.4.13</ecNumber>
    </recommendedName>
</protein>
<dbReference type="SUPFAM" id="SSF52540">
    <property type="entry name" value="P-loop containing nucleoside triphosphate hydrolases"/>
    <property type="match status" value="1"/>
</dbReference>
<dbReference type="InterPro" id="IPR011545">
    <property type="entry name" value="DEAD/DEAH_box_helicase_dom"/>
</dbReference>
<gene>
    <name evidence="13" type="ORF">CXQ85_004568</name>
</gene>
<feature type="region of interest" description="Disordered" evidence="10">
    <location>
        <begin position="212"/>
        <end position="244"/>
    </location>
</feature>
<feature type="region of interest" description="Disordered" evidence="10">
    <location>
        <begin position="1045"/>
        <end position="1075"/>
    </location>
</feature>
<keyword evidence="2" id="KW-0507">mRNA processing</keyword>
<dbReference type="GO" id="GO:0000398">
    <property type="term" value="P:mRNA splicing, via spliceosome"/>
    <property type="evidence" value="ECO:0007669"/>
    <property type="project" value="UniProtKB-ARBA"/>
</dbReference>
<evidence type="ECO:0000259" key="11">
    <source>
        <dbReference type="PROSITE" id="PS51192"/>
    </source>
</evidence>
<feature type="compositionally biased region" description="Basic and acidic residues" evidence="10">
    <location>
        <begin position="1045"/>
        <end position="1066"/>
    </location>
</feature>
<dbReference type="EC" id="3.6.4.13" evidence="1"/>
<evidence type="ECO:0000256" key="9">
    <source>
        <dbReference type="ARBA" id="ARBA00047984"/>
    </source>
</evidence>
<evidence type="ECO:0000256" key="10">
    <source>
        <dbReference type="SAM" id="MobiDB-lite"/>
    </source>
</evidence>
<dbReference type="Proteomes" id="UP000244309">
    <property type="component" value="Unassembled WGS sequence"/>
</dbReference>
<dbReference type="PANTHER" id="PTHR18934:SF91">
    <property type="entry name" value="PRE-MRNA-SPLICING FACTOR ATP-DEPENDENT RNA HELICASE PRP16"/>
    <property type="match status" value="1"/>
</dbReference>
<comment type="similarity">
    <text evidence="8">Belongs to the DEAD box helicase family. DEAH subfamily. PRP16 sub-subfamily.</text>
</comment>
<keyword evidence="3" id="KW-0547">Nucleotide-binding</keyword>
<dbReference type="PROSITE" id="PS00690">
    <property type="entry name" value="DEAH_ATP_HELICASE"/>
    <property type="match status" value="1"/>
</dbReference>
<dbReference type="Pfam" id="PF07717">
    <property type="entry name" value="OB_NTP_bind"/>
    <property type="match status" value="1"/>
</dbReference>
<keyword evidence="6" id="KW-0067">ATP-binding</keyword>
<feature type="region of interest" description="Disordered" evidence="10">
    <location>
        <begin position="278"/>
        <end position="299"/>
    </location>
</feature>
<dbReference type="PROSITE" id="PS51194">
    <property type="entry name" value="HELICASE_CTER"/>
    <property type="match status" value="1"/>
</dbReference>
<evidence type="ECO:0000256" key="6">
    <source>
        <dbReference type="ARBA" id="ARBA00022840"/>
    </source>
</evidence>
<dbReference type="OrthoDB" id="10253254at2759"/>
<dbReference type="Pfam" id="PF21010">
    <property type="entry name" value="HA2_C"/>
    <property type="match status" value="1"/>
</dbReference>
<dbReference type="GO" id="GO:0005681">
    <property type="term" value="C:spliceosomal complex"/>
    <property type="evidence" value="ECO:0007669"/>
    <property type="project" value="UniProtKB-ARBA"/>
</dbReference>
<dbReference type="GO" id="GO:0016787">
    <property type="term" value="F:hydrolase activity"/>
    <property type="evidence" value="ECO:0007669"/>
    <property type="project" value="UniProtKB-KW"/>
</dbReference>
<dbReference type="GO" id="GO:0022613">
    <property type="term" value="P:ribonucleoprotein complex biogenesis"/>
    <property type="evidence" value="ECO:0007669"/>
    <property type="project" value="UniProtKB-ARBA"/>
</dbReference>
<dbReference type="STRING" id="45357.A0A2V1AVT5"/>
<dbReference type="GO" id="GO:0005524">
    <property type="term" value="F:ATP binding"/>
    <property type="evidence" value="ECO:0007669"/>
    <property type="project" value="UniProtKB-KW"/>
</dbReference>
<dbReference type="CDD" id="cd18791">
    <property type="entry name" value="SF2_C_RHA"/>
    <property type="match status" value="1"/>
</dbReference>
<accession>A0A2V1AVT5</accession>
<keyword evidence="4" id="KW-0378">Hydrolase</keyword>
<feature type="compositionally biased region" description="Polar residues" evidence="10">
    <location>
        <begin position="285"/>
        <end position="296"/>
    </location>
</feature>
<dbReference type="GO" id="GO:0034458">
    <property type="term" value="F:3'-5' RNA helicase activity"/>
    <property type="evidence" value="ECO:0007669"/>
    <property type="project" value="TreeGrafter"/>
</dbReference>
<dbReference type="PANTHER" id="PTHR18934">
    <property type="entry name" value="ATP-DEPENDENT RNA HELICASE"/>
    <property type="match status" value="1"/>
</dbReference>
<evidence type="ECO:0000256" key="8">
    <source>
        <dbReference type="ARBA" id="ARBA00038040"/>
    </source>
</evidence>
<feature type="domain" description="Helicase C-terminal" evidence="12">
    <location>
        <begin position="579"/>
        <end position="757"/>
    </location>
</feature>
<feature type="region of interest" description="Disordered" evidence="10">
    <location>
        <begin position="101"/>
        <end position="140"/>
    </location>
</feature>
<dbReference type="Gene3D" id="1.20.120.1080">
    <property type="match status" value="1"/>
</dbReference>
<proteinExistence type="inferred from homology"/>
<sequence>MLSVLTETLSRGLNRDVPSSLAETAVRLYKQAGSESQFLVSTKALGFPEDLAKTVYRFIYDNLAALDTKATDVATDPPVKKPRKAKTSKLALNFDEDDDLDLDQGSSLSAKDREPKKPKFKKLKKADTQRLKQEPADEVGVKREPDIVKREPVKKEEHLSLSELAELERKRKEAQALVQETEEFHRLEDDEFSIENDREWYASEDMAHQAHVEDYEDLDYKPKQRPRPRKGAQRTGGGFDAATGEYIDYDHDASEAQLQRVPITTHFLIPPFLEGSEGDLRPHFGSTQTSRSTGPSVSAVKDPASELAETARNGSFIVKDRKAKKERAQQAKERATGEDGMASVVKKDDEKEEKQNEEEIEEKASFESIQEQRKTLPAYKCRDDLMRIISENQVVVVIGETGSGKTTQLTQFLCEDGYAKSKDKHGSRLLVGCTQPRRVAAMSVAKRVSEEMGCKLGEEVGYSIRFEDRTSPQKTLIKYLTEGILLREMLADSALEQYSCIIMDEAHERTLNTDILLGLFRQLLRKRRDLKLIVTSATMNADRFSRFFGDAPQYVIPGRTFPVETFYSKSPCPDYVDTAVKQVITIHLANQGQQGDILVFMTGQEDIEATCEMIHEKLDMLENPPPLDVYPIYSTLPADVQKKIFNKSTAERRKVVVATNIAETSLTVDGIKYVVDCGLVKVKVFNPKLGMDILQMVPISMANAQQRSGRAGRTGPGIAYRLYTDRAAAPSQMYVQPIPEIQRTNLSSVMLMLKSLHVSDVLQFPFLDTPPRDLLSCSLYDLWAIGALDNVGSLTSLGEQLNVFPMEPTLAKLILLSTQEEFHCSREIIIIVSMLSVPNVFYRPKERADDADSAREKFLIADSDHLTLLNVFEQWEQRAKQKKGSLSLWCTRNFLHYRSLIRAKDIYNQIMLIMNKKQFPVLKSKTDSDIRKCLCAAFFQQSAKLVKMGGGRGQVEYANLRQTYMTMYLHPTSALAGGGDLSPPFVVYDELVLTTKEYMQCVTAVEPEWLLKYGHIFYGVSATVRKQIEGSLDFTLVGKDDWEKRLEEDRQRSKKPDTSKATEKTKVVPRVRRGF</sequence>
<feature type="compositionally biased region" description="Basic and acidic residues" evidence="10">
    <location>
        <begin position="212"/>
        <end position="222"/>
    </location>
</feature>
<dbReference type="Pfam" id="PF04408">
    <property type="entry name" value="WHD_HA2"/>
    <property type="match status" value="1"/>
</dbReference>
<dbReference type="SMART" id="SM00847">
    <property type="entry name" value="HA2"/>
    <property type="match status" value="1"/>
</dbReference>
<keyword evidence="14" id="KW-1185">Reference proteome</keyword>
<comment type="caution">
    <text evidence="13">The sequence shown here is derived from an EMBL/GenBank/DDBJ whole genome shotgun (WGS) entry which is preliminary data.</text>
</comment>
<keyword evidence="5" id="KW-0347">Helicase</keyword>
<dbReference type="PROSITE" id="PS51192">
    <property type="entry name" value="HELICASE_ATP_BIND_1"/>
    <property type="match status" value="1"/>
</dbReference>
<evidence type="ECO:0000259" key="12">
    <source>
        <dbReference type="PROSITE" id="PS51194"/>
    </source>
</evidence>
<feature type="compositionally biased region" description="Basic residues" evidence="10">
    <location>
        <begin position="223"/>
        <end position="232"/>
    </location>
</feature>
<evidence type="ECO:0000256" key="5">
    <source>
        <dbReference type="ARBA" id="ARBA00022806"/>
    </source>
</evidence>
<dbReference type="InterPro" id="IPR014001">
    <property type="entry name" value="Helicase_ATP-bd"/>
</dbReference>
<evidence type="ECO:0000256" key="7">
    <source>
        <dbReference type="ARBA" id="ARBA00023187"/>
    </source>
</evidence>
<feature type="region of interest" description="Disordered" evidence="10">
    <location>
        <begin position="321"/>
        <end position="366"/>
    </location>
</feature>
<dbReference type="InterPro" id="IPR007502">
    <property type="entry name" value="Helicase-assoc_dom"/>
</dbReference>
<dbReference type="InterPro" id="IPR002464">
    <property type="entry name" value="DNA/RNA_helicase_DEAH_CS"/>
</dbReference>
<dbReference type="RefSeq" id="XP_025342844.1">
    <property type="nucleotide sequence ID" value="XM_025488182.1"/>
</dbReference>
<evidence type="ECO:0000256" key="2">
    <source>
        <dbReference type="ARBA" id="ARBA00022664"/>
    </source>
</evidence>
<dbReference type="InterPro" id="IPR048333">
    <property type="entry name" value="HA2_WH"/>
</dbReference>
<evidence type="ECO:0000256" key="4">
    <source>
        <dbReference type="ARBA" id="ARBA00022801"/>
    </source>
</evidence>